<dbReference type="AlphaFoldDB" id="A0AAV9X201"/>
<organism evidence="1 2">
    <name type="scientific">Orbilia ellipsospora</name>
    <dbReference type="NCBI Taxonomy" id="2528407"/>
    <lineage>
        <taxon>Eukaryota</taxon>
        <taxon>Fungi</taxon>
        <taxon>Dikarya</taxon>
        <taxon>Ascomycota</taxon>
        <taxon>Pezizomycotina</taxon>
        <taxon>Orbiliomycetes</taxon>
        <taxon>Orbiliales</taxon>
        <taxon>Orbiliaceae</taxon>
        <taxon>Orbilia</taxon>
    </lineage>
</organism>
<gene>
    <name evidence="1" type="ORF">TWF694_004680</name>
</gene>
<sequence length="445" mass="52587">MPLNLLDILSNTILYSTIFDHLEPQDVIRLSQTCRTIYGFRGDLWNINRSLRRFVDDPIAFRTLMAQHDAIVSGSHALQFLARVKWTKSDLDVYITKDESLVAFANHLMTNEGYYFKPYEWQSPDAMKAIRDRKSEQEKWVEKLMNQDPPVITDDNMSELGVYTLKGITGVFNFIHPKSENRRIQLILASVTPLYAVLTGYYATHIFNFFTWNRAYSLFPYHTFKDKDAYYTQGLTRQAGQGVEKYIERGYEFLEYGKFHKCIKNCPFRPHRRVADQFSWVLDLDTEGIDGSLAAVPQSVIEYQTWGMKMHTSYWDRVDGVRVFVPSFKMDIKIVCDSSGSFRYPRIYDYQNRTWGNYISDMKKTMGRLNGYHIGFPESKSKDWGDEDGMYRFDGEFENWYKLWEKSIMPYENIWRWQYPMLGGVEPDVTFDGKEREVRYDKMQE</sequence>
<dbReference type="CDD" id="cd09917">
    <property type="entry name" value="F-box_SF"/>
    <property type="match status" value="1"/>
</dbReference>
<dbReference type="EMBL" id="JAVHJO010000015">
    <property type="protein sequence ID" value="KAK6527699.1"/>
    <property type="molecule type" value="Genomic_DNA"/>
</dbReference>
<evidence type="ECO:0000313" key="2">
    <source>
        <dbReference type="Proteomes" id="UP001365542"/>
    </source>
</evidence>
<reference evidence="1 2" key="1">
    <citation type="submission" date="2019-10" db="EMBL/GenBank/DDBJ databases">
        <authorList>
            <person name="Palmer J.M."/>
        </authorList>
    </citation>
    <scope>NUCLEOTIDE SEQUENCE [LARGE SCALE GENOMIC DNA]</scope>
    <source>
        <strain evidence="1 2">TWF694</strain>
    </source>
</reference>
<evidence type="ECO:0000313" key="1">
    <source>
        <dbReference type="EMBL" id="KAK6527699.1"/>
    </source>
</evidence>
<accession>A0AAV9X201</accession>
<comment type="caution">
    <text evidence="1">The sequence shown here is derived from an EMBL/GenBank/DDBJ whole genome shotgun (WGS) entry which is preliminary data.</text>
</comment>
<name>A0AAV9X201_9PEZI</name>
<evidence type="ECO:0008006" key="3">
    <source>
        <dbReference type="Google" id="ProtNLM"/>
    </source>
</evidence>
<dbReference type="Proteomes" id="UP001365542">
    <property type="component" value="Unassembled WGS sequence"/>
</dbReference>
<proteinExistence type="predicted"/>
<protein>
    <recommendedName>
        <fullName evidence="3">F-box domain-containing protein</fullName>
    </recommendedName>
</protein>
<keyword evidence="2" id="KW-1185">Reference proteome</keyword>